<comment type="caution">
    <text evidence="2">The sequence shown here is derived from an EMBL/GenBank/DDBJ whole genome shotgun (WGS) entry which is preliminary data.</text>
</comment>
<dbReference type="EMBL" id="MFFW01000050">
    <property type="protein sequence ID" value="OGF23829.1"/>
    <property type="molecule type" value="Genomic_DNA"/>
</dbReference>
<dbReference type="AlphaFoldDB" id="A0A1F5SB04"/>
<dbReference type="STRING" id="1797989.A3H66_03510"/>
<keyword evidence="1" id="KW-0732">Signal</keyword>
<dbReference type="Proteomes" id="UP000178783">
    <property type="component" value="Unassembled WGS sequence"/>
</dbReference>
<gene>
    <name evidence="2" type="ORF">A3H66_03510</name>
</gene>
<evidence type="ECO:0000313" key="2">
    <source>
        <dbReference type="EMBL" id="OGF23829.1"/>
    </source>
</evidence>
<sequence>MERFKKIFAISVIFVTVLSMSVVTAPEAQATASAGDLIKMAGLSSVYYLAADGKRYVFPNESTYFSWYSDFSGVITIPQSELESYPLGANVTVRPGTKLVKITTNPKVYAVTSNGNLVAIPDEATASTLYGSAWNKRIIDVPDAFFTNYKISASTVSATAYPQGSLVKFGTSADVYYINADGTVSKVASETAFLANRFKWADVVTATIAKPTEGTAISAAVATIIDTSSGAGGVAGSGTGLTIALASDTPASVTVITNTTASTGNGQANVPFLKVNFTASADGDVVVKNLKFKRTGISADTDLDGLFLYEGATRLTDSSSISSNYVTFNNASGLFTVAKGTTKAITLTGDMNYAATSGKTIGMNLVAAADVTTNGAAVSGSFPVAGNLMSTANATDLGRVTFSVYDQPSSNNAGLSPANEQEIWKFTMTSTNQELKVERLKLTAVGSIQLTDMKNFKLLVSGAQVGPTVAALASGNIVDFDLSAAPLIIPKGGSKAVSVRADVVGGSTRTFYMSFQNQNDIIIKDNNYNVYIEPYSAGTFSVLKNTDGYVWLIDQGALAISRATNSPNTDVAVDATNVTLGIFDFTASGEDIKVANLDVQANISAGTGGHGDGGILNGKVLVDDVQVGTTKNLTDATDVNFTFGSTLIVKAGTTAKVKIVGDIKTTTSTSFSGGETVAITLGTGSSNAQRQTSLGTFNAPSTDTSAYTLNITSGAVSVSKYSGYANQTIVAGTNDARLGSFVVSAGAAEGVTVSSITVALDAVEYNASTLTRIYLKDHATGVQLGDAKSSPSSSNNFSVSFTLVASANKVIDLYGDIKSGANAGPWTANIDADGNGANTGLSVSASAVDIQTITIGTGSLTTANGSMPDSAIVLAGSTGNYLAQYTFSASNEGFTIDKLKLKVGNDFATSTAGVYVKYKNKAGTTVTSSTQVFTTGSEANATATFTGLTLYVPADDDATLDVYVDMVSLTSSGASGANGAIALDFGEGFNATGDSGTSQTNIGSGITADLTGNTFYNRKSKPTFAKLDAGSDPVNGGLYKFSVVADAAGNIEIKQLSFTVSTTGCDVTSLHLYDPNTSTQLTDTAISPATTDGVVALIVGAIDNDVLSISTTPKTYEVRGTVTGYTATGDQIIVRFKQDVAATSTASAYSKGANDNTSPAVSAASQYNVWSDRSASAHTTATSDWTNGYLLKDMTVAQSFSK</sequence>
<name>A0A1F5SB04_9BACT</name>
<reference evidence="2 3" key="1">
    <citation type="journal article" date="2016" name="Nat. Commun.">
        <title>Thousands of microbial genomes shed light on interconnected biogeochemical processes in an aquifer system.</title>
        <authorList>
            <person name="Anantharaman K."/>
            <person name="Brown C.T."/>
            <person name="Hug L.A."/>
            <person name="Sharon I."/>
            <person name="Castelle C.J."/>
            <person name="Probst A.J."/>
            <person name="Thomas B.C."/>
            <person name="Singh A."/>
            <person name="Wilkins M.J."/>
            <person name="Karaoz U."/>
            <person name="Brodie E.L."/>
            <person name="Williams K.H."/>
            <person name="Hubbard S.S."/>
            <person name="Banfield J.F."/>
        </authorList>
    </citation>
    <scope>NUCLEOTIDE SEQUENCE [LARGE SCALE GENOMIC DNA]</scope>
</reference>
<protein>
    <submittedName>
        <fullName evidence="2">Uncharacterized protein</fullName>
    </submittedName>
</protein>
<feature type="chain" id="PRO_5009521174" evidence="1">
    <location>
        <begin position="25"/>
        <end position="1202"/>
    </location>
</feature>
<feature type="signal peptide" evidence="1">
    <location>
        <begin position="1"/>
        <end position="24"/>
    </location>
</feature>
<evidence type="ECO:0000313" key="3">
    <source>
        <dbReference type="Proteomes" id="UP000178783"/>
    </source>
</evidence>
<proteinExistence type="predicted"/>
<accession>A0A1F5SB04</accession>
<evidence type="ECO:0000256" key="1">
    <source>
        <dbReference type="SAM" id="SignalP"/>
    </source>
</evidence>
<organism evidence="2 3">
    <name type="scientific">Candidatus Falkowbacteria bacterium RIFCSPLOWO2_02_FULL_45_21</name>
    <dbReference type="NCBI Taxonomy" id="1797989"/>
    <lineage>
        <taxon>Bacteria</taxon>
        <taxon>Candidatus Falkowiibacteriota</taxon>
    </lineage>
</organism>